<feature type="region of interest" description="Disordered" evidence="1">
    <location>
        <begin position="102"/>
        <end position="124"/>
    </location>
</feature>
<sequence length="124" mass="14311">MALRWLYLIFIRLAGRLVLSRRSQRSKEAEILTLRHQFAVLCRQVARPQQGCVDRLNLRVLTRSGQVSDGFRWVDPDDDRDVHEVLRAEGLVFDEAVANQPPGMRWRPAAGTWHTSGQFDRTAE</sequence>
<feature type="compositionally biased region" description="Polar residues" evidence="1">
    <location>
        <begin position="113"/>
        <end position="124"/>
    </location>
</feature>
<proteinExistence type="predicted"/>
<dbReference type="RefSeq" id="WP_346112808.1">
    <property type="nucleotide sequence ID" value="NZ_BAAAMU010000107.1"/>
</dbReference>
<dbReference type="Proteomes" id="UP001500064">
    <property type="component" value="Unassembled WGS sequence"/>
</dbReference>
<comment type="caution">
    <text evidence="2">The sequence shown here is derived from an EMBL/GenBank/DDBJ whole genome shotgun (WGS) entry which is preliminary data.</text>
</comment>
<organism evidence="2 3">
    <name type="scientific">Nonomuraea maheshkhaliensis</name>
    <dbReference type="NCBI Taxonomy" id="419590"/>
    <lineage>
        <taxon>Bacteria</taxon>
        <taxon>Bacillati</taxon>
        <taxon>Actinomycetota</taxon>
        <taxon>Actinomycetes</taxon>
        <taxon>Streptosporangiales</taxon>
        <taxon>Streptosporangiaceae</taxon>
        <taxon>Nonomuraea</taxon>
    </lineage>
</organism>
<protein>
    <submittedName>
        <fullName evidence="2">Uncharacterized protein</fullName>
    </submittedName>
</protein>
<dbReference type="EMBL" id="BAAAMU010000107">
    <property type="protein sequence ID" value="GAA1676934.1"/>
    <property type="molecule type" value="Genomic_DNA"/>
</dbReference>
<evidence type="ECO:0000313" key="3">
    <source>
        <dbReference type="Proteomes" id="UP001500064"/>
    </source>
</evidence>
<gene>
    <name evidence="2" type="ORF">GCM10009733_087290</name>
</gene>
<keyword evidence="3" id="KW-1185">Reference proteome</keyword>
<name>A0ABN2GU95_9ACTN</name>
<accession>A0ABN2GU95</accession>
<reference evidence="2 3" key="1">
    <citation type="journal article" date="2019" name="Int. J. Syst. Evol. Microbiol.">
        <title>The Global Catalogue of Microorganisms (GCM) 10K type strain sequencing project: providing services to taxonomists for standard genome sequencing and annotation.</title>
        <authorList>
            <consortium name="The Broad Institute Genomics Platform"/>
            <consortium name="The Broad Institute Genome Sequencing Center for Infectious Disease"/>
            <person name="Wu L."/>
            <person name="Ma J."/>
        </authorList>
    </citation>
    <scope>NUCLEOTIDE SEQUENCE [LARGE SCALE GENOMIC DNA]</scope>
    <source>
        <strain evidence="2 3">JCM 13929</strain>
    </source>
</reference>
<evidence type="ECO:0000256" key="1">
    <source>
        <dbReference type="SAM" id="MobiDB-lite"/>
    </source>
</evidence>
<evidence type="ECO:0000313" key="2">
    <source>
        <dbReference type="EMBL" id="GAA1676934.1"/>
    </source>
</evidence>